<gene>
    <name evidence="6" type="primary">VSPA</name>
    <name evidence="6" type="ORF">CR513_20978</name>
</gene>
<feature type="chain" id="PRO_5016738278" evidence="5">
    <location>
        <begin position="34"/>
        <end position="272"/>
    </location>
</feature>
<dbReference type="Gene3D" id="3.40.50.1000">
    <property type="entry name" value="HAD superfamily/HAD-like"/>
    <property type="match status" value="1"/>
</dbReference>
<dbReference type="InterPro" id="IPR023214">
    <property type="entry name" value="HAD_sf"/>
</dbReference>
<dbReference type="PIRSF" id="PIRSF002674">
    <property type="entry name" value="VSP"/>
    <property type="match status" value="1"/>
</dbReference>
<dbReference type="InterPro" id="IPR010028">
    <property type="entry name" value="Acid_phosphatase_pln"/>
</dbReference>
<keyword evidence="3" id="KW-0758">Storage protein</keyword>
<accession>A0A371H0N2</accession>
<evidence type="ECO:0000256" key="3">
    <source>
        <dbReference type="ARBA" id="ARBA00022761"/>
    </source>
</evidence>
<comment type="function">
    <text evidence="1">May function as somatic storage protein during early seedling development.</text>
</comment>
<feature type="non-terminal residue" evidence="6">
    <location>
        <position position="1"/>
    </location>
</feature>
<dbReference type="InterPro" id="IPR014403">
    <property type="entry name" value="APS1/VSP"/>
</dbReference>
<evidence type="ECO:0000256" key="1">
    <source>
        <dbReference type="ARBA" id="ARBA00002410"/>
    </source>
</evidence>
<protein>
    <submittedName>
        <fullName evidence="6">Stem 28 kDa glycoprotein</fullName>
    </submittedName>
</protein>
<comment type="caution">
    <text evidence="6">The sequence shown here is derived from an EMBL/GenBank/DDBJ whole genome shotgun (WGS) entry which is preliminary data.</text>
</comment>
<keyword evidence="2 5" id="KW-0732">Signal</keyword>
<evidence type="ECO:0000313" key="7">
    <source>
        <dbReference type="Proteomes" id="UP000257109"/>
    </source>
</evidence>
<reference evidence="6" key="1">
    <citation type="submission" date="2018-05" db="EMBL/GenBank/DDBJ databases">
        <title>Draft genome of Mucuna pruriens seed.</title>
        <authorList>
            <person name="Nnadi N.E."/>
            <person name="Vos R."/>
            <person name="Hasami M.H."/>
            <person name="Devisetty U.K."/>
            <person name="Aguiy J.C."/>
        </authorList>
    </citation>
    <scope>NUCLEOTIDE SEQUENCE [LARGE SCALE GENOMIC DNA]</scope>
    <source>
        <strain evidence="6">JCA_2017</strain>
    </source>
</reference>
<dbReference type="SUPFAM" id="SSF56784">
    <property type="entry name" value="HAD-like"/>
    <property type="match status" value="1"/>
</dbReference>
<dbReference type="GO" id="GO:0003993">
    <property type="term" value="F:acid phosphatase activity"/>
    <property type="evidence" value="ECO:0007669"/>
    <property type="project" value="InterPro"/>
</dbReference>
<evidence type="ECO:0000313" key="6">
    <source>
        <dbReference type="EMBL" id="RDX96372.1"/>
    </source>
</evidence>
<proteinExistence type="predicted"/>
<organism evidence="6 7">
    <name type="scientific">Mucuna pruriens</name>
    <name type="common">Velvet bean</name>
    <name type="synonym">Dolichos pruriens</name>
    <dbReference type="NCBI Taxonomy" id="157652"/>
    <lineage>
        <taxon>Eukaryota</taxon>
        <taxon>Viridiplantae</taxon>
        <taxon>Streptophyta</taxon>
        <taxon>Embryophyta</taxon>
        <taxon>Tracheophyta</taxon>
        <taxon>Spermatophyta</taxon>
        <taxon>Magnoliopsida</taxon>
        <taxon>eudicotyledons</taxon>
        <taxon>Gunneridae</taxon>
        <taxon>Pentapetalae</taxon>
        <taxon>rosids</taxon>
        <taxon>fabids</taxon>
        <taxon>Fabales</taxon>
        <taxon>Fabaceae</taxon>
        <taxon>Papilionoideae</taxon>
        <taxon>50 kb inversion clade</taxon>
        <taxon>NPAAA clade</taxon>
        <taxon>indigoferoid/millettioid clade</taxon>
        <taxon>Phaseoleae</taxon>
        <taxon>Mucuna</taxon>
    </lineage>
</organism>
<dbReference type="GO" id="GO:0045735">
    <property type="term" value="F:nutrient reservoir activity"/>
    <property type="evidence" value="ECO:0007669"/>
    <property type="project" value="UniProtKB-KW"/>
</dbReference>
<dbReference type="Proteomes" id="UP000257109">
    <property type="component" value="Unassembled WGS sequence"/>
</dbReference>
<name>A0A371H0N2_MUCPR</name>
<evidence type="ECO:0000256" key="5">
    <source>
        <dbReference type="SAM" id="SignalP"/>
    </source>
</evidence>
<keyword evidence="4" id="KW-0325">Glycoprotein</keyword>
<sequence length="272" mass="31103">MSRCLLRLVEAVRRMRVVVFLVASILVAWQCHGSEHGAEFQIFPLRMKSGSGGHYIPEYSCASWRLGVEAHNIIDWKTVPLDCEEYVGNYLLGDQYRADSKTVCREAFLYLKTLNITQKDVWVFDIDETTLSNLQYYANNGFGVKPYNATSFDIWVSYGEAFALPESLKLYRKLVSRGIKVVFLTGRREDQRAVTEANLKSVGYHTWEKLIVKDTSVYNGKTAVTYKSAERKKIEESGYRIIGNIGDQWSDILGTNTGLRTFKLPDPLYYIS</sequence>
<dbReference type="OrthoDB" id="59415at2759"/>
<evidence type="ECO:0000256" key="4">
    <source>
        <dbReference type="ARBA" id="ARBA00023180"/>
    </source>
</evidence>
<dbReference type="Pfam" id="PF03767">
    <property type="entry name" value="Acid_phosphat_B"/>
    <property type="match status" value="1"/>
</dbReference>
<evidence type="ECO:0000256" key="2">
    <source>
        <dbReference type="ARBA" id="ARBA00022729"/>
    </source>
</evidence>
<feature type="signal peptide" evidence="5">
    <location>
        <begin position="1"/>
        <end position="33"/>
    </location>
</feature>
<dbReference type="PANTHER" id="PTHR31284:SF19">
    <property type="entry name" value="VEGETATIVE STORAGE PROTEIN 1-RELATED"/>
    <property type="match status" value="1"/>
</dbReference>
<keyword evidence="7" id="KW-1185">Reference proteome</keyword>
<dbReference type="NCBIfam" id="TIGR01675">
    <property type="entry name" value="plant-AP"/>
    <property type="match status" value="1"/>
</dbReference>
<dbReference type="PANTHER" id="PTHR31284">
    <property type="entry name" value="ACID PHOSPHATASE-LIKE PROTEIN"/>
    <property type="match status" value="1"/>
</dbReference>
<dbReference type="CDD" id="cd07535">
    <property type="entry name" value="HAD_VSP"/>
    <property type="match status" value="1"/>
</dbReference>
<dbReference type="InterPro" id="IPR005519">
    <property type="entry name" value="Acid_phosphat_B-like"/>
</dbReference>
<dbReference type="STRING" id="157652.A0A371H0N2"/>
<dbReference type="EMBL" id="QJKJ01003901">
    <property type="protein sequence ID" value="RDX96372.1"/>
    <property type="molecule type" value="Genomic_DNA"/>
</dbReference>
<dbReference type="InterPro" id="IPR036412">
    <property type="entry name" value="HAD-like_sf"/>
</dbReference>
<dbReference type="AlphaFoldDB" id="A0A371H0N2"/>